<keyword evidence="2" id="KW-1185">Reference proteome</keyword>
<accession>A0A9E9A5Z5</accession>
<gene>
    <name evidence="1" type="ORF">LDLAKGPJ_00080</name>
</gene>
<dbReference type="EMBL" id="OP880252">
    <property type="protein sequence ID" value="WAE39504.1"/>
    <property type="molecule type" value="Genomic_DNA"/>
</dbReference>
<name>A0A9E9A5Z5_9CAUD</name>
<dbReference type="Pfam" id="PF23148">
    <property type="entry name" value="Gp77"/>
    <property type="match status" value="1"/>
</dbReference>
<proteinExistence type="predicted"/>
<dbReference type="InterPro" id="IPR056928">
    <property type="entry name" value="Gp77-like"/>
</dbReference>
<sequence>MVLVPDRCYKQPNEREYLQIDFSSRLGSGETVSAIKKCKCYDSDGNDVTSEIIEDPTHDGTSLKFWFKDGTSGNRYNLTVRVETSTGAILEEDLTLIVEEIAHD</sequence>
<evidence type="ECO:0000313" key="1">
    <source>
        <dbReference type="EMBL" id="WAE39504.1"/>
    </source>
</evidence>
<protein>
    <submittedName>
        <fullName evidence="1">Uncharacterized protein</fullName>
    </submittedName>
</protein>
<organism evidence="1 2">
    <name type="scientific">Methanophagales virus GBV301</name>
    <dbReference type="NCBI Taxonomy" id="2999280"/>
    <lineage>
        <taxon>Viruses</taxon>
        <taxon>Duplodnaviria</taxon>
        <taxon>Heunggongvirae</taxon>
        <taxon>Uroviricota</taxon>
        <taxon>Caudoviricetes</taxon>
        <taxon>Nakonvirales</taxon>
        <taxon>Ekchuahviridae</taxon>
        <taxon>Kukulkanvirus</taxon>
        <taxon>Kukulkanvirus guaymasense</taxon>
    </lineage>
</organism>
<dbReference type="Proteomes" id="UP001156259">
    <property type="component" value="Segment"/>
</dbReference>
<evidence type="ECO:0000313" key="2">
    <source>
        <dbReference type="Proteomes" id="UP001156259"/>
    </source>
</evidence>
<reference evidence="1 2" key="1">
    <citation type="submission" date="2022-10" db="EMBL/GenBank/DDBJ databases">
        <title>Evolutionary Diversification of Methanotrophic Ca. Methanophagales (ANME-1) and Their Expansive Virome.</title>
        <authorList>
            <person name="Laso-Perez R."/>
            <person name="Wu F."/>
            <person name="Cremiere A."/>
            <person name="Speth D.R."/>
            <person name="Magyar J.S."/>
            <person name="Krupovic M."/>
            <person name="Orphan V.J."/>
        </authorList>
    </citation>
    <scope>NUCLEOTIDE SEQUENCE [LARGE SCALE GENOMIC DNA]</scope>
</reference>